<accession>A0A927IID8</accession>
<dbReference type="RefSeq" id="WP_224772615.1">
    <property type="nucleotide sequence ID" value="NZ_JACYFG010000036.1"/>
</dbReference>
<keyword evidence="3" id="KW-1185">Reference proteome</keyword>
<dbReference type="InterPro" id="IPR051801">
    <property type="entry name" value="GH28_Enzymes"/>
</dbReference>
<feature type="domain" description="Rhamnogalacturonase A/B/Epimerase-like pectate lyase" evidence="1">
    <location>
        <begin position="29"/>
        <end position="83"/>
    </location>
</feature>
<evidence type="ECO:0000313" key="3">
    <source>
        <dbReference type="Proteomes" id="UP000622317"/>
    </source>
</evidence>
<protein>
    <recommendedName>
        <fullName evidence="1">Rhamnogalacturonase A/B/Epimerase-like pectate lyase domain-containing protein</fullName>
    </recommendedName>
</protein>
<dbReference type="AlphaFoldDB" id="A0A927IID8"/>
<dbReference type="InterPro" id="IPR012334">
    <property type="entry name" value="Pectin_lyas_fold"/>
</dbReference>
<reference evidence="2" key="1">
    <citation type="submission" date="2020-09" db="EMBL/GenBank/DDBJ databases">
        <title>Pelagicoccus enzymogenes sp. nov. with an EPS production, isolated from marine sediment.</title>
        <authorList>
            <person name="Feng X."/>
        </authorList>
    </citation>
    <scope>NUCLEOTIDE SEQUENCE</scope>
    <source>
        <strain evidence="2">NFK12</strain>
    </source>
</reference>
<dbReference type="InterPro" id="IPR024535">
    <property type="entry name" value="RHGA/B-epi-like_pectate_lyase"/>
</dbReference>
<dbReference type="Pfam" id="PF12708">
    <property type="entry name" value="Pect-lyase_RHGA_epim"/>
    <property type="match status" value="1"/>
</dbReference>
<dbReference type="PANTHER" id="PTHR31339">
    <property type="entry name" value="PECTIN LYASE-RELATED"/>
    <property type="match status" value="1"/>
</dbReference>
<proteinExistence type="predicted"/>
<organism evidence="2 3">
    <name type="scientific">Pelagicoccus enzymogenes</name>
    <dbReference type="NCBI Taxonomy" id="2773457"/>
    <lineage>
        <taxon>Bacteria</taxon>
        <taxon>Pseudomonadati</taxon>
        <taxon>Verrucomicrobiota</taxon>
        <taxon>Opitutia</taxon>
        <taxon>Puniceicoccales</taxon>
        <taxon>Pelagicoccaceae</taxon>
        <taxon>Pelagicoccus</taxon>
    </lineage>
</organism>
<sequence>MIHNLRTLIAVLAVVAMPIISWGQDERLSVRDFGAKGDGVNDDTSGIAKAIVAGAKKGRTTVVFPAGVYLTDTILVQSGLTLYVDKGATLIWKTGANDGDHKSLISILGKEDITVGGEGTLQGLSPSGLLQVVDSERVVIRGLHLETLGSTGDGITLTSSTEVRVEGCSITGGGQAIGISDSSNVRISQLGATSEKGLICRRVNDIEFVDVRIDSKAGPQFLIMESSAVLLDAIGSQERSSEPIVSAHDVQDLLLTNSQAVSGTKTFLQILGSQSRGIVARGNELSQSRAPVMVGPDVPAGRVEVDL</sequence>
<name>A0A927IID8_9BACT</name>
<evidence type="ECO:0000313" key="2">
    <source>
        <dbReference type="EMBL" id="MBD5780390.1"/>
    </source>
</evidence>
<dbReference type="Gene3D" id="2.160.20.10">
    <property type="entry name" value="Single-stranded right-handed beta-helix, Pectin lyase-like"/>
    <property type="match status" value="1"/>
</dbReference>
<dbReference type="EMBL" id="JACYFG010000036">
    <property type="protein sequence ID" value="MBD5780390.1"/>
    <property type="molecule type" value="Genomic_DNA"/>
</dbReference>
<comment type="caution">
    <text evidence="2">The sequence shown here is derived from an EMBL/GenBank/DDBJ whole genome shotgun (WGS) entry which is preliminary data.</text>
</comment>
<evidence type="ECO:0000259" key="1">
    <source>
        <dbReference type="Pfam" id="PF12708"/>
    </source>
</evidence>
<gene>
    <name evidence="2" type="ORF">IEN85_12895</name>
</gene>
<dbReference type="InterPro" id="IPR011050">
    <property type="entry name" value="Pectin_lyase_fold/virulence"/>
</dbReference>
<dbReference type="Proteomes" id="UP000622317">
    <property type="component" value="Unassembled WGS sequence"/>
</dbReference>
<dbReference type="SUPFAM" id="SSF51126">
    <property type="entry name" value="Pectin lyase-like"/>
    <property type="match status" value="1"/>
</dbReference>